<dbReference type="Proteomes" id="UP001470230">
    <property type="component" value="Unassembled WGS sequence"/>
</dbReference>
<name>A0ABR2H578_9EUKA</name>
<dbReference type="SUPFAM" id="SSF56112">
    <property type="entry name" value="Protein kinase-like (PK-like)"/>
    <property type="match status" value="1"/>
</dbReference>
<gene>
    <name evidence="2" type="ORF">M9Y10_027922</name>
</gene>
<evidence type="ECO:0000313" key="3">
    <source>
        <dbReference type="Proteomes" id="UP001470230"/>
    </source>
</evidence>
<sequence>MDLSDSDVVDGPLFIEGETKLPEQGIMIEGYIVETLIRKTNNSFVFIGSTLNDGQKKALKFVKRRDGKFQQIKNEISLMKQFNSPRLLQLEARFPYKEYVCIVTQLASFQSLQAVIHDDYPGGIPEDIASPMMKQMLEAVQYLHGINIWHRDIKPDNFLVFDDNPESLNIVLCDFGYAKRYEEGEKESQGVGTPEFTAPEIIRKKPYTNSVDIWSLGISLFVMLTGQLPVPRYKPKDNSCPLAIVMNNLDYGLLDDCGISDEAKDLVNKMLMPKPKDRISIENAINHQWIKSCEKHNENETEIHSALFKSQTVTFVPGT</sequence>
<dbReference type="PROSITE" id="PS00108">
    <property type="entry name" value="PROTEIN_KINASE_ST"/>
    <property type="match status" value="1"/>
</dbReference>
<evidence type="ECO:0000313" key="2">
    <source>
        <dbReference type="EMBL" id="KAK8841081.1"/>
    </source>
</evidence>
<keyword evidence="3" id="KW-1185">Reference proteome</keyword>
<dbReference type="InterPro" id="IPR008271">
    <property type="entry name" value="Ser/Thr_kinase_AS"/>
</dbReference>
<dbReference type="PROSITE" id="PS50011">
    <property type="entry name" value="PROTEIN_KINASE_DOM"/>
    <property type="match status" value="1"/>
</dbReference>
<dbReference type="PANTHER" id="PTHR24347">
    <property type="entry name" value="SERINE/THREONINE-PROTEIN KINASE"/>
    <property type="match status" value="1"/>
</dbReference>
<dbReference type="SMART" id="SM00220">
    <property type="entry name" value="S_TKc"/>
    <property type="match status" value="1"/>
</dbReference>
<dbReference type="EMBL" id="JAPFFF010000043">
    <property type="protein sequence ID" value="KAK8841081.1"/>
    <property type="molecule type" value="Genomic_DNA"/>
</dbReference>
<organism evidence="2 3">
    <name type="scientific">Tritrichomonas musculus</name>
    <dbReference type="NCBI Taxonomy" id="1915356"/>
    <lineage>
        <taxon>Eukaryota</taxon>
        <taxon>Metamonada</taxon>
        <taxon>Parabasalia</taxon>
        <taxon>Tritrichomonadida</taxon>
        <taxon>Tritrichomonadidae</taxon>
        <taxon>Tritrichomonas</taxon>
    </lineage>
</organism>
<dbReference type="Gene3D" id="1.10.510.10">
    <property type="entry name" value="Transferase(Phosphotransferase) domain 1"/>
    <property type="match status" value="1"/>
</dbReference>
<evidence type="ECO:0000259" key="1">
    <source>
        <dbReference type="PROSITE" id="PS50011"/>
    </source>
</evidence>
<comment type="caution">
    <text evidence="2">The sequence shown here is derived from an EMBL/GenBank/DDBJ whole genome shotgun (WGS) entry which is preliminary data.</text>
</comment>
<accession>A0ABR2H578</accession>
<dbReference type="InterPro" id="IPR000719">
    <property type="entry name" value="Prot_kinase_dom"/>
</dbReference>
<dbReference type="Pfam" id="PF00069">
    <property type="entry name" value="Pkinase"/>
    <property type="match status" value="1"/>
</dbReference>
<feature type="domain" description="Protein kinase" evidence="1">
    <location>
        <begin position="31"/>
        <end position="290"/>
    </location>
</feature>
<protein>
    <recommendedName>
        <fullName evidence="1">Protein kinase domain-containing protein</fullName>
    </recommendedName>
</protein>
<dbReference type="InterPro" id="IPR011009">
    <property type="entry name" value="Kinase-like_dom_sf"/>
</dbReference>
<reference evidence="2 3" key="1">
    <citation type="submission" date="2024-04" db="EMBL/GenBank/DDBJ databases">
        <title>Tritrichomonas musculus Genome.</title>
        <authorList>
            <person name="Alves-Ferreira E."/>
            <person name="Grigg M."/>
            <person name="Lorenzi H."/>
            <person name="Galac M."/>
        </authorList>
    </citation>
    <scope>NUCLEOTIDE SEQUENCE [LARGE SCALE GENOMIC DNA]</scope>
    <source>
        <strain evidence="2 3">EAF2021</strain>
    </source>
</reference>
<proteinExistence type="predicted"/>